<dbReference type="Gene3D" id="1.20.140.10">
    <property type="entry name" value="Butyryl-CoA Dehydrogenase, subunit A, domain 3"/>
    <property type="match status" value="1"/>
</dbReference>
<organism evidence="2 3">
    <name type="scientific">Streptomyces alanosinicus</name>
    <dbReference type="NCBI Taxonomy" id="68171"/>
    <lineage>
        <taxon>Bacteria</taxon>
        <taxon>Bacillati</taxon>
        <taxon>Actinomycetota</taxon>
        <taxon>Actinomycetes</taxon>
        <taxon>Kitasatosporales</taxon>
        <taxon>Streptomycetaceae</taxon>
        <taxon>Streptomyces</taxon>
    </lineage>
</organism>
<comment type="caution">
    <text evidence="2">The sequence shown here is derived from an EMBL/GenBank/DDBJ whole genome shotgun (WGS) entry which is preliminary data.</text>
</comment>
<name>A0A918YIT2_9ACTN</name>
<gene>
    <name evidence="2" type="ORF">GCM10010339_31900</name>
</gene>
<evidence type="ECO:0000313" key="3">
    <source>
        <dbReference type="Proteomes" id="UP000655443"/>
    </source>
</evidence>
<evidence type="ECO:0000256" key="1">
    <source>
        <dbReference type="ARBA" id="ARBA00023002"/>
    </source>
</evidence>
<proteinExistence type="predicted"/>
<dbReference type="InterPro" id="IPR009100">
    <property type="entry name" value="AcylCoA_DH/oxidase_NM_dom_sf"/>
</dbReference>
<dbReference type="Gene3D" id="2.40.110.10">
    <property type="entry name" value="Butyryl-CoA Dehydrogenase, subunit A, domain 2"/>
    <property type="match status" value="1"/>
</dbReference>
<dbReference type="InterPro" id="IPR046373">
    <property type="entry name" value="Acyl-CoA_Oxase/DH_mid-dom_sf"/>
</dbReference>
<protein>
    <submittedName>
        <fullName evidence="2">Uncharacterized protein</fullName>
    </submittedName>
</protein>
<evidence type="ECO:0000313" key="2">
    <source>
        <dbReference type="EMBL" id="GHE03666.1"/>
    </source>
</evidence>
<dbReference type="InterPro" id="IPR052161">
    <property type="entry name" value="Mycobact_Acyl-CoA_DH"/>
</dbReference>
<keyword evidence="3" id="KW-1185">Reference proteome</keyword>
<dbReference type="Proteomes" id="UP000655443">
    <property type="component" value="Unassembled WGS sequence"/>
</dbReference>
<reference evidence="2" key="1">
    <citation type="journal article" date="2014" name="Int. J. Syst. Evol. Microbiol.">
        <title>Complete genome sequence of Corynebacterium casei LMG S-19264T (=DSM 44701T), isolated from a smear-ripened cheese.</title>
        <authorList>
            <consortium name="US DOE Joint Genome Institute (JGI-PGF)"/>
            <person name="Walter F."/>
            <person name="Albersmeier A."/>
            <person name="Kalinowski J."/>
            <person name="Ruckert C."/>
        </authorList>
    </citation>
    <scope>NUCLEOTIDE SEQUENCE</scope>
    <source>
        <strain evidence="2">JCM 4714</strain>
    </source>
</reference>
<dbReference type="PANTHER" id="PTHR43292:SF3">
    <property type="entry name" value="ACYL-COA DEHYDROGENASE FADE29"/>
    <property type="match status" value="1"/>
</dbReference>
<dbReference type="GO" id="GO:0005886">
    <property type="term" value="C:plasma membrane"/>
    <property type="evidence" value="ECO:0007669"/>
    <property type="project" value="TreeGrafter"/>
</dbReference>
<dbReference type="SUPFAM" id="SSF56645">
    <property type="entry name" value="Acyl-CoA dehydrogenase NM domain-like"/>
    <property type="match status" value="1"/>
</dbReference>
<accession>A0A918YIT2</accession>
<keyword evidence="1" id="KW-0560">Oxidoreductase</keyword>
<dbReference type="GO" id="GO:0016627">
    <property type="term" value="F:oxidoreductase activity, acting on the CH-CH group of donors"/>
    <property type="evidence" value="ECO:0007669"/>
    <property type="project" value="InterPro"/>
</dbReference>
<sequence length="186" mass="20460">MHLAPTRWQQRLRAELRAYLYFCEVLPAPGEPVDARALLRRTDPEAPEHRGISVLLVPADAPGFSWTPIETVGGQTATATSYDGVHVPAGNLVGAEHDGWSLITGRLTRERVALAALGMQAEEFPAVALAAARTPDRVNQRRRIDEPRVRLRAAEAHARLVRIACSAGVRWPTWGRTGRPRARRAA</sequence>
<dbReference type="EMBL" id="BMVG01000006">
    <property type="protein sequence ID" value="GHE03666.1"/>
    <property type="molecule type" value="Genomic_DNA"/>
</dbReference>
<dbReference type="AlphaFoldDB" id="A0A918YIT2"/>
<dbReference type="PANTHER" id="PTHR43292">
    <property type="entry name" value="ACYL-COA DEHYDROGENASE"/>
    <property type="match status" value="1"/>
</dbReference>
<reference evidence="2" key="2">
    <citation type="submission" date="2020-09" db="EMBL/GenBank/DDBJ databases">
        <authorList>
            <person name="Sun Q."/>
            <person name="Ohkuma M."/>
        </authorList>
    </citation>
    <scope>NUCLEOTIDE SEQUENCE</scope>
    <source>
        <strain evidence="2">JCM 4714</strain>
    </source>
</reference>